<keyword evidence="3" id="KW-0479">Metal-binding</keyword>
<dbReference type="InterPro" id="IPR027383">
    <property type="entry name" value="Znf_put"/>
</dbReference>
<accession>A0A1I1XA64</accession>
<dbReference type="STRING" id="500610.SAMN02799615_00174"/>
<proteinExistence type="predicted"/>
<keyword evidence="1" id="KW-1133">Transmembrane helix</keyword>
<protein>
    <submittedName>
        <fullName evidence="3">Putative zinc-finger</fullName>
    </submittedName>
</protein>
<dbReference type="RefSeq" id="WP_026634219.1">
    <property type="nucleotide sequence ID" value="NZ_FONH01000001.1"/>
</dbReference>
<dbReference type="AlphaFoldDB" id="A0A1I1XA64"/>
<feature type="transmembrane region" description="Helical" evidence="1">
    <location>
        <begin position="98"/>
        <end position="122"/>
    </location>
</feature>
<dbReference type="EMBL" id="FONH01000001">
    <property type="protein sequence ID" value="SFE04284.1"/>
    <property type="molecule type" value="Genomic_DNA"/>
</dbReference>
<organism evidence="3 4">
    <name type="scientific">Dyella marensis</name>
    <dbReference type="NCBI Taxonomy" id="500610"/>
    <lineage>
        <taxon>Bacteria</taxon>
        <taxon>Pseudomonadati</taxon>
        <taxon>Pseudomonadota</taxon>
        <taxon>Gammaproteobacteria</taxon>
        <taxon>Lysobacterales</taxon>
        <taxon>Rhodanobacteraceae</taxon>
        <taxon>Dyella</taxon>
    </lineage>
</organism>
<sequence>MTFSINASRDCARAWEAMPWVLQGHATPEQAQWLDAHLAQCEACRVEYAQQIRLRDALSLPADVAVDANAGLKHLLDRLDAHDAEAALPAKARTHNSWLLRGLAAAVVLQALGIGMLGLKLYREQGAADYRTYSSQDAAPAPAGAIRVVPDAAMKVADWNTLVHALHLQVVGGPNEVGAYTVVSSGTATTQAEVVRQLRAARGIRMAEPVAAAP</sequence>
<dbReference type="Pfam" id="PF13490">
    <property type="entry name" value="zf-HC2"/>
    <property type="match status" value="1"/>
</dbReference>
<evidence type="ECO:0000313" key="4">
    <source>
        <dbReference type="Proteomes" id="UP000199477"/>
    </source>
</evidence>
<dbReference type="Proteomes" id="UP000199477">
    <property type="component" value="Unassembled WGS sequence"/>
</dbReference>
<evidence type="ECO:0000313" key="3">
    <source>
        <dbReference type="EMBL" id="SFE04284.1"/>
    </source>
</evidence>
<keyword evidence="4" id="KW-1185">Reference proteome</keyword>
<dbReference type="GO" id="GO:0008270">
    <property type="term" value="F:zinc ion binding"/>
    <property type="evidence" value="ECO:0007669"/>
    <property type="project" value="UniProtKB-KW"/>
</dbReference>
<reference evidence="4" key="1">
    <citation type="submission" date="2016-10" db="EMBL/GenBank/DDBJ databases">
        <authorList>
            <person name="Varghese N."/>
            <person name="Submissions S."/>
        </authorList>
    </citation>
    <scope>NUCLEOTIDE SEQUENCE [LARGE SCALE GENOMIC DNA]</scope>
    <source>
        <strain evidence="4">UNC178MFTsu3.1</strain>
    </source>
</reference>
<keyword evidence="1" id="KW-0472">Membrane</keyword>
<gene>
    <name evidence="3" type="ORF">SAMN02799615_00174</name>
</gene>
<feature type="domain" description="Putative zinc-finger" evidence="2">
    <location>
        <begin position="11"/>
        <end position="45"/>
    </location>
</feature>
<evidence type="ECO:0000259" key="2">
    <source>
        <dbReference type="Pfam" id="PF13490"/>
    </source>
</evidence>
<name>A0A1I1XA64_9GAMM</name>
<keyword evidence="1" id="KW-0812">Transmembrane</keyword>
<keyword evidence="3" id="KW-0863">Zinc-finger</keyword>
<keyword evidence="3" id="KW-0862">Zinc</keyword>
<evidence type="ECO:0000256" key="1">
    <source>
        <dbReference type="SAM" id="Phobius"/>
    </source>
</evidence>